<organism evidence="2 3">
    <name type="scientific">Vibrio ponticus</name>
    <dbReference type="NCBI Taxonomy" id="265668"/>
    <lineage>
        <taxon>Bacteria</taxon>
        <taxon>Pseudomonadati</taxon>
        <taxon>Pseudomonadota</taxon>
        <taxon>Gammaproteobacteria</taxon>
        <taxon>Vibrionales</taxon>
        <taxon>Vibrionaceae</taxon>
        <taxon>Vibrio</taxon>
    </lineage>
</organism>
<evidence type="ECO:0000313" key="3">
    <source>
        <dbReference type="Proteomes" id="UP000278792"/>
    </source>
</evidence>
<protein>
    <submittedName>
        <fullName evidence="2">AsmA family protein</fullName>
    </submittedName>
</protein>
<comment type="caution">
    <text evidence="2">The sequence shown here is derived from an EMBL/GenBank/DDBJ whole genome shotgun (WGS) entry which is preliminary data.</text>
</comment>
<dbReference type="Pfam" id="PF05170">
    <property type="entry name" value="AsmA"/>
    <property type="match status" value="1"/>
</dbReference>
<dbReference type="Proteomes" id="UP000278792">
    <property type="component" value="Unassembled WGS sequence"/>
</dbReference>
<dbReference type="AlphaFoldDB" id="A0A3N3E0K1"/>
<reference evidence="2 3" key="1">
    <citation type="submission" date="2018-11" db="EMBL/GenBank/DDBJ databases">
        <title>Vibrio ponticus strain CAIM 1751 pathogenic for the snapper Lutjanus guttatus.</title>
        <authorList>
            <person name="Soto-Rodriguez S."/>
            <person name="Lozano-Olvera R."/>
            <person name="Gomez-Gil B."/>
        </authorList>
    </citation>
    <scope>NUCLEOTIDE SEQUENCE [LARGE SCALE GENOMIC DNA]</scope>
    <source>
        <strain evidence="2 3">CAIM 1751</strain>
    </source>
</reference>
<dbReference type="RefSeq" id="WP_123781995.1">
    <property type="nucleotide sequence ID" value="NZ_RKIK01000024.1"/>
</dbReference>
<dbReference type="EMBL" id="RKIK01000024">
    <property type="protein sequence ID" value="ROV60273.1"/>
    <property type="molecule type" value="Genomic_DNA"/>
</dbReference>
<sequence length="654" mass="72834">MIKRLGYLFLLLAALCIGAIVALYAAMRSQYATSVVNYLLNNTHSNIQVEQASYTPPLQLTLEGISFASDETLYLPKVELWFSAALPNTTRLKLDALIIEGANLSQHPTEDLTALHSLTQFFTTRQLAIKHSDLAWGEISARNVDIQIENPVWQPHQSLPYGKIQFASEQLYLQGHALNDLLVDIDYQTQDSTVYGASFEWNGAQVSGQAEQYPQGWSLINVTIDGLNIQPSDHPFEWLEQVAASGWIRDINSLDILSSNLNYQGVELLNLDLSLENITPSASIWQQKQGYLSFNADTLNYQGEQFVEPSATLFFTPQSVEITELDTDWQQGRVQLQGRFGPEAVKLKNLTISGMKWLDINGEKLAALSHWSDSLADVSVEQLEINNAQLIQIADKPFWQISGLNIEGKQLKLKQHNQLGLWQGSLQISANSASYAQYLSTQAIVEMSNQEKVWRLERLFLPLESGYIEATGKWDRQQLSAPWQMELTVDGLSLEHQFSSPQTPLYVSGTVDLHAQLNGLAGDYSMLAHSLSGDVTATLRDSHVAMISQPNHGEQSDQTSLKITKNSQFSHDFHVDKLLIAADRGRISLSSQESSHGTQLAGKIDLTKPELATVMLQVEDKCQRLQADLTAKAYQVSDICPELKAQQSSLESSN</sequence>
<name>A0A3N3E0K1_9VIBR</name>
<evidence type="ECO:0000313" key="2">
    <source>
        <dbReference type="EMBL" id="ROV60273.1"/>
    </source>
</evidence>
<accession>A0A3N3E0K1</accession>
<dbReference type="InterPro" id="IPR007844">
    <property type="entry name" value="AsmA"/>
</dbReference>
<gene>
    <name evidence="2" type="ORF">EGH82_10150</name>
</gene>
<evidence type="ECO:0000259" key="1">
    <source>
        <dbReference type="Pfam" id="PF05170"/>
    </source>
</evidence>
<proteinExistence type="predicted"/>
<feature type="domain" description="AsmA" evidence="1">
    <location>
        <begin position="1"/>
        <end position="588"/>
    </location>
</feature>